<dbReference type="EMBL" id="MU006731">
    <property type="protein sequence ID" value="KAF2624412.1"/>
    <property type="molecule type" value="Genomic_DNA"/>
</dbReference>
<dbReference type="Proteomes" id="UP000799754">
    <property type="component" value="Unassembled WGS sequence"/>
</dbReference>
<evidence type="ECO:0000313" key="1">
    <source>
        <dbReference type="EMBL" id="KAF2624412.1"/>
    </source>
</evidence>
<gene>
    <name evidence="1" type="ORF">BU25DRAFT_348385</name>
</gene>
<reference evidence="1" key="1">
    <citation type="journal article" date="2020" name="Stud. Mycol.">
        <title>101 Dothideomycetes genomes: a test case for predicting lifestyles and emergence of pathogens.</title>
        <authorList>
            <person name="Haridas S."/>
            <person name="Albert R."/>
            <person name="Binder M."/>
            <person name="Bloem J."/>
            <person name="Labutti K."/>
            <person name="Salamov A."/>
            <person name="Andreopoulos B."/>
            <person name="Baker S."/>
            <person name="Barry K."/>
            <person name="Bills G."/>
            <person name="Bluhm B."/>
            <person name="Cannon C."/>
            <person name="Castanera R."/>
            <person name="Culley D."/>
            <person name="Daum C."/>
            <person name="Ezra D."/>
            <person name="Gonzalez J."/>
            <person name="Henrissat B."/>
            <person name="Kuo A."/>
            <person name="Liang C."/>
            <person name="Lipzen A."/>
            <person name="Lutzoni F."/>
            <person name="Magnuson J."/>
            <person name="Mondo S."/>
            <person name="Nolan M."/>
            <person name="Ohm R."/>
            <person name="Pangilinan J."/>
            <person name="Park H.-J."/>
            <person name="Ramirez L."/>
            <person name="Alfaro M."/>
            <person name="Sun H."/>
            <person name="Tritt A."/>
            <person name="Yoshinaga Y."/>
            <person name="Zwiers L.-H."/>
            <person name="Turgeon B."/>
            <person name="Goodwin S."/>
            <person name="Spatafora J."/>
            <person name="Crous P."/>
            <person name="Grigoriev I."/>
        </authorList>
    </citation>
    <scope>NUCLEOTIDE SEQUENCE</scope>
    <source>
        <strain evidence="1">CBS 525.71</strain>
    </source>
</reference>
<name>A0ACB6RU78_9PLEO</name>
<evidence type="ECO:0000313" key="2">
    <source>
        <dbReference type="Proteomes" id="UP000799754"/>
    </source>
</evidence>
<proteinExistence type="predicted"/>
<comment type="caution">
    <text evidence="1">The sequence shown here is derived from an EMBL/GenBank/DDBJ whole genome shotgun (WGS) entry which is preliminary data.</text>
</comment>
<organism evidence="1 2">
    <name type="scientific">Macroventuria anomochaeta</name>
    <dbReference type="NCBI Taxonomy" id="301207"/>
    <lineage>
        <taxon>Eukaryota</taxon>
        <taxon>Fungi</taxon>
        <taxon>Dikarya</taxon>
        <taxon>Ascomycota</taxon>
        <taxon>Pezizomycotina</taxon>
        <taxon>Dothideomycetes</taxon>
        <taxon>Pleosporomycetidae</taxon>
        <taxon>Pleosporales</taxon>
        <taxon>Pleosporineae</taxon>
        <taxon>Didymellaceae</taxon>
        <taxon>Macroventuria</taxon>
    </lineage>
</organism>
<keyword evidence="2" id="KW-1185">Reference proteome</keyword>
<sequence length="178" mass="20716">MNNSELAACFDLIAKTSQQDYKSSSRGWDPDYKMEEMSDKEMMYLLIRQAKGYVGMDRVSEQDSSANHAGAILGFISFKFEPEEEELKMMRPVQYIYEIHLDDRLRNQGLGGRMIQWAESQARLVKISKMMLTMFTVNKGARRVYEREGFVKDELSPGDRVTRRKVIEADYIIMSKEL</sequence>
<accession>A0ACB6RU78</accession>
<protein>
    <submittedName>
        <fullName evidence="1">Acyl-CoA N-acyltransferase</fullName>
    </submittedName>
</protein>